<comment type="similarity">
    <text evidence="5">Belongs to the sigma-70 factor family. ECF subfamily.</text>
</comment>
<evidence type="ECO:0000259" key="6">
    <source>
        <dbReference type="Pfam" id="PF04542"/>
    </source>
</evidence>
<sequence>MRLLARQQRFAIAAPTTNPADRHRSGGYRVAPPGPEARRAWFEAAQTAHHRELLAHCCRLTGNVADDLVQETFLRTWEAREAFEGRASARTWLYRIATNAFLDTRKATTRTTAAPPWIPSSSLSSPP</sequence>
<evidence type="ECO:0000256" key="3">
    <source>
        <dbReference type="ARBA" id="ARBA00023125"/>
    </source>
</evidence>
<reference evidence="7 8" key="1">
    <citation type="submission" date="2020-08" db="EMBL/GenBank/DDBJ databases">
        <title>Genomic Encyclopedia of Type Strains, Phase IV (KMG-IV): sequencing the most valuable type-strain genomes for metagenomic binning, comparative biology and taxonomic classification.</title>
        <authorList>
            <person name="Goeker M."/>
        </authorList>
    </citation>
    <scope>NUCLEOTIDE SEQUENCE [LARGE SCALE GENOMIC DNA]</scope>
    <source>
        <strain evidence="7 8">YIM 65646</strain>
    </source>
</reference>
<feature type="domain" description="RNA polymerase sigma-70 region 2" evidence="6">
    <location>
        <begin position="48"/>
        <end position="110"/>
    </location>
</feature>
<comment type="caution">
    <text evidence="7">The sequence shown here is derived from an EMBL/GenBank/DDBJ whole genome shotgun (WGS) entry which is preliminary data.</text>
</comment>
<accession>A0A841FUY6</accession>
<dbReference type="GO" id="GO:0000428">
    <property type="term" value="C:DNA-directed RNA polymerase complex"/>
    <property type="evidence" value="ECO:0007669"/>
    <property type="project" value="UniProtKB-KW"/>
</dbReference>
<keyword evidence="4 5" id="KW-0804">Transcription</keyword>
<keyword evidence="3 5" id="KW-0238">DNA-binding</keyword>
<dbReference type="PROSITE" id="PS01063">
    <property type="entry name" value="SIGMA70_ECF"/>
    <property type="match status" value="1"/>
</dbReference>
<keyword evidence="2 5" id="KW-0731">Sigma factor</keyword>
<dbReference type="GO" id="GO:0016987">
    <property type="term" value="F:sigma factor activity"/>
    <property type="evidence" value="ECO:0007669"/>
    <property type="project" value="UniProtKB-KW"/>
</dbReference>
<evidence type="ECO:0000313" key="8">
    <source>
        <dbReference type="Proteomes" id="UP000548476"/>
    </source>
</evidence>
<evidence type="ECO:0000256" key="4">
    <source>
        <dbReference type="ARBA" id="ARBA00023163"/>
    </source>
</evidence>
<proteinExistence type="inferred from homology"/>
<keyword evidence="1 5" id="KW-0805">Transcription regulation</keyword>
<dbReference type="Proteomes" id="UP000548476">
    <property type="component" value="Unassembled WGS sequence"/>
</dbReference>
<protein>
    <recommendedName>
        <fullName evidence="5">RNA polymerase sigma factor</fullName>
    </recommendedName>
</protein>
<dbReference type="PANTHER" id="PTHR43133:SF65">
    <property type="entry name" value="ECF RNA POLYMERASE SIGMA FACTOR SIGG"/>
    <property type="match status" value="1"/>
</dbReference>
<dbReference type="InterPro" id="IPR007627">
    <property type="entry name" value="RNA_pol_sigma70_r2"/>
</dbReference>
<evidence type="ECO:0000256" key="5">
    <source>
        <dbReference type="RuleBase" id="RU000716"/>
    </source>
</evidence>
<dbReference type="InterPro" id="IPR013325">
    <property type="entry name" value="RNA_pol_sigma_r2"/>
</dbReference>
<dbReference type="Gene3D" id="1.10.1740.10">
    <property type="match status" value="1"/>
</dbReference>
<dbReference type="PANTHER" id="PTHR43133">
    <property type="entry name" value="RNA POLYMERASE ECF-TYPE SIGMA FACTO"/>
    <property type="match status" value="1"/>
</dbReference>
<dbReference type="SUPFAM" id="SSF88946">
    <property type="entry name" value="Sigma2 domain of RNA polymerase sigma factors"/>
    <property type="match status" value="1"/>
</dbReference>
<dbReference type="AlphaFoldDB" id="A0A841FUY6"/>
<dbReference type="Pfam" id="PF04542">
    <property type="entry name" value="Sigma70_r2"/>
    <property type="match status" value="1"/>
</dbReference>
<gene>
    <name evidence="7" type="ORF">HNR73_005238</name>
</gene>
<organism evidence="7 8">
    <name type="scientific">Phytomonospora endophytica</name>
    <dbReference type="NCBI Taxonomy" id="714109"/>
    <lineage>
        <taxon>Bacteria</taxon>
        <taxon>Bacillati</taxon>
        <taxon>Actinomycetota</taxon>
        <taxon>Actinomycetes</taxon>
        <taxon>Micromonosporales</taxon>
        <taxon>Micromonosporaceae</taxon>
        <taxon>Phytomonospora</taxon>
    </lineage>
</organism>
<name>A0A841FUY6_9ACTN</name>
<evidence type="ECO:0000256" key="1">
    <source>
        <dbReference type="ARBA" id="ARBA00023015"/>
    </source>
</evidence>
<dbReference type="EMBL" id="JACHGT010000012">
    <property type="protein sequence ID" value="MBB6037362.1"/>
    <property type="molecule type" value="Genomic_DNA"/>
</dbReference>
<evidence type="ECO:0000256" key="2">
    <source>
        <dbReference type="ARBA" id="ARBA00023082"/>
    </source>
</evidence>
<dbReference type="InterPro" id="IPR039425">
    <property type="entry name" value="RNA_pol_sigma-70-like"/>
</dbReference>
<dbReference type="RefSeq" id="WP_184790184.1">
    <property type="nucleotide sequence ID" value="NZ_BONT01000081.1"/>
</dbReference>
<keyword evidence="7" id="KW-0240">DNA-directed RNA polymerase</keyword>
<dbReference type="GO" id="GO:0006352">
    <property type="term" value="P:DNA-templated transcription initiation"/>
    <property type="evidence" value="ECO:0007669"/>
    <property type="project" value="InterPro"/>
</dbReference>
<evidence type="ECO:0000313" key="7">
    <source>
        <dbReference type="EMBL" id="MBB6037362.1"/>
    </source>
</evidence>
<keyword evidence="8" id="KW-1185">Reference proteome</keyword>
<dbReference type="GO" id="GO:0003677">
    <property type="term" value="F:DNA binding"/>
    <property type="evidence" value="ECO:0007669"/>
    <property type="project" value="UniProtKB-KW"/>
</dbReference>
<dbReference type="InterPro" id="IPR000838">
    <property type="entry name" value="RNA_pol_sigma70_ECF_CS"/>
</dbReference>